<evidence type="ECO:0000256" key="1">
    <source>
        <dbReference type="ARBA" id="ARBA00005179"/>
    </source>
</evidence>
<feature type="binding site" evidence="4">
    <location>
        <position position="199"/>
    </location>
    <ligand>
        <name>dimethylallyl diphosphate</name>
        <dbReference type="ChEBI" id="CHEBI:57623"/>
    </ligand>
</feature>
<dbReference type="Proteomes" id="UP000053095">
    <property type="component" value="Unassembled WGS sequence"/>
</dbReference>
<organism evidence="5 6">
    <name type="scientific">Talaromyces pinophilus</name>
    <name type="common">Penicillium pinophilum</name>
    <dbReference type="NCBI Taxonomy" id="128442"/>
    <lineage>
        <taxon>Eukaryota</taxon>
        <taxon>Fungi</taxon>
        <taxon>Dikarya</taxon>
        <taxon>Ascomycota</taxon>
        <taxon>Pezizomycotina</taxon>
        <taxon>Eurotiomycetes</taxon>
        <taxon>Eurotiomycetidae</taxon>
        <taxon>Eurotiales</taxon>
        <taxon>Trichocomaceae</taxon>
        <taxon>Talaromyces</taxon>
        <taxon>Talaromyces sect. Talaromyces</taxon>
    </lineage>
</organism>
<evidence type="ECO:0000313" key="5">
    <source>
        <dbReference type="EMBL" id="GAM40056.1"/>
    </source>
</evidence>
<feature type="binding site" evidence="4">
    <location>
        <position position="197"/>
    </location>
    <ligand>
        <name>dimethylallyl diphosphate</name>
        <dbReference type="ChEBI" id="CHEBI:57623"/>
    </ligand>
</feature>
<name>A0A6V8HGJ7_TALPI</name>
<protein>
    <submittedName>
        <fullName evidence="5">Uncharacterized protein</fullName>
    </submittedName>
</protein>
<evidence type="ECO:0000256" key="2">
    <source>
        <dbReference type="ARBA" id="ARBA00010209"/>
    </source>
</evidence>
<evidence type="ECO:0000256" key="3">
    <source>
        <dbReference type="ARBA" id="ARBA00022679"/>
    </source>
</evidence>
<dbReference type="SFLD" id="SFLDG01162">
    <property type="entry name" value="I"/>
    <property type="match status" value="1"/>
</dbReference>
<feature type="binding site" evidence="4">
    <location>
        <position position="102"/>
    </location>
    <ligand>
        <name>L-tryptophan</name>
        <dbReference type="ChEBI" id="CHEBI:57912"/>
    </ligand>
</feature>
<dbReference type="EMBL" id="DF933830">
    <property type="protein sequence ID" value="GAM40056.1"/>
    <property type="molecule type" value="Genomic_DNA"/>
</dbReference>
<feature type="binding site" evidence="4">
    <location>
        <position position="117"/>
    </location>
    <ligand>
        <name>dimethylallyl diphosphate</name>
        <dbReference type="ChEBI" id="CHEBI:57623"/>
    </ligand>
</feature>
<comment type="caution">
    <text evidence="5">The sequence shown here is derived from an EMBL/GenBank/DDBJ whole genome shotgun (WGS) entry which is preliminary data.</text>
</comment>
<dbReference type="PIRSF" id="PIRSF000509">
    <property type="entry name" value="Trp_DMAT"/>
    <property type="match status" value="1"/>
</dbReference>
<evidence type="ECO:0000256" key="4">
    <source>
        <dbReference type="PIRSR" id="PIRSR000509-1"/>
    </source>
</evidence>
<dbReference type="NCBIfam" id="TIGR03429">
    <property type="entry name" value="arom_pren_DMATS"/>
    <property type="match status" value="1"/>
</dbReference>
<feature type="binding site" evidence="4">
    <location>
        <position position="262"/>
    </location>
    <ligand>
        <name>dimethylallyl diphosphate</name>
        <dbReference type="ChEBI" id="CHEBI:57623"/>
    </ligand>
</feature>
<dbReference type="CDD" id="cd13929">
    <property type="entry name" value="PT-DMATS_CymD"/>
    <property type="match status" value="1"/>
</dbReference>
<proteinExistence type="inferred from homology"/>
<dbReference type="InterPro" id="IPR017795">
    <property type="entry name" value="ABBA_NscD-like"/>
</dbReference>
<gene>
    <name evidence="5" type="ORF">TCE0_034f12102</name>
</gene>
<comment type="similarity">
    <text evidence="2">Belongs to the tryptophan dimethylallyltransferase family.</text>
</comment>
<dbReference type="AlphaFoldDB" id="A0A6V8HGJ7"/>
<feature type="binding site" evidence="4">
    <location>
        <position position="264"/>
    </location>
    <ligand>
        <name>dimethylallyl diphosphate</name>
        <dbReference type="ChEBI" id="CHEBI:57623"/>
    </ligand>
</feature>
<dbReference type="Pfam" id="PF11991">
    <property type="entry name" value="Trp_DMAT"/>
    <property type="match status" value="1"/>
</dbReference>
<sequence length="428" mass="48393">MAQVISAQHKPLQKLINVHDSYVAWKTLMKWLPQDSVHKDWWWKRLGGHLHVLLHEAGYNLNEQYEALLFLYYWVAPRMGPMPNSPQPVWRSFMTDDHSPIEYSWKWSPGDRAPEVRYSIEAIGDEAGSREDPMNQASTVDLLQQLNHFIPELDLVWFEHFRRTLLGPGTPAAAYPDIGNSSVFLAFEMVHGRIRAKAYFLPVETPQLSAAQQISDAICKSGCSNLEAVHCLESYLLQSDAQGNSIRPFMLGIDCVKPAESRLKIYARSPETSFNFVHSVMTLGGRREGLDGVVGDFHELWKLTLGLAPDEPPENSLSRSSHQTSGTLFYFDVAPKSPIPDVKTYIPVRHYAQSDLQAARGLLGYLESRNSGLHAKAYIRCLEALESPEGLESTTGVQTYITVAFERDGLSITSYLNPQIYRPSRWFP</sequence>
<reference evidence="6" key="1">
    <citation type="journal article" date="2015" name="Genome Announc.">
        <title>Draft genome sequence of Talaromyces cellulolyticus strain Y-94, a source of lignocellulosic biomass-degrading enzymes.</title>
        <authorList>
            <person name="Fujii T."/>
            <person name="Koike H."/>
            <person name="Sawayama S."/>
            <person name="Yano S."/>
            <person name="Inoue H."/>
        </authorList>
    </citation>
    <scope>NUCLEOTIDE SEQUENCE [LARGE SCALE GENOMIC DNA]</scope>
    <source>
        <strain evidence="6">Y-94</strain>
    </source>
</reference>
<dbReference type="SFLD" id="SFLDS00036">
    <property type="entry name" value="Aromatic_Prenyltransferase"/>
    <property type="match status" value="1"/>
</dbReference>
<feature type="binding site" evidence="4">
    <location>
        <position position="345"/>
    </location>
    <ligand>
        <name>dimethylallyl diphosphate</name>
        <dbReference type="ChEBI" id="CHEBI:57623"/>
    </ligand>
</feature>
<comment type="pathway">
    <text evidence="1">Secondary metabolite biosynthesis.</text>
</comment>
<keyword evidence="3" id="KW-0808">Transferase</keyword>
<dbReference type="GO" id="GO:0016765">
    <property type="term" value="F:transferase activity, transferring alkyl or aryl (other than methyl) groups"/>
    <property type="evidence" value="ECO:0007669"/>
    <property type="project" value="InterPro"/>
</dbReference>
<dbReference type="InterPro" id="IPR012148">
    <property type="entry name" value="ABBA_DMATS-like"/>
</dbReference>
<dbReference type="PANTHER" id="PTHR40627">
    <property type="entry name" value="INDOLE PRENYLTRANSFERASE TDIB-RELATED"/>
    <property type="match status" value="1"/>
</dbReference>
<dbReference type="GO" id="GO:0009820">
    <property type="term" value="P:alkaloid metabolic process"/>
    <property type="evidence" value="ECO:0007669"/>
    <property type="project" value="InterPro"/>
</dbReference>
<evidence type="ECO:0000313" key="6">
    <source>
        <dbReference type="Proteomes" id="UP000053095"/>
    </source>
</evidence>
<keyword evidence="6" id="KW-1185">Reference proteome</keyword>
<accession>A0A6V8HGJ7</accession>
<dbReference type="PANTHER" id="PTHR40627:SF4">
    <property type="entry name" value="PRENYLTRANSFERASE ASQH1-RELATED"/>
    <property type="match status" value="1"/>
</dbReference>
<feature type="binding site" evidence="4">
    <location>
        <position position="266"/>
    </location>
    <ligand>
        <name>dimethylallyl diphosphate</name>
        <dbReference type="ChEBI" id="CHEBI:57623"/>
    </ligand>
</feature>
<dbReference type="InterPro" id="IPR033964">
    <property type="entry name" value="ABBA"/>
</dbReference>